<dbReference type="EMBL" id="CP003281">
    <property type="protein sequence ID" value="AFL86180.1"/>
    <property type="molecule type" value="Genomic_DNA"/>
</dbReference>
<accession>I3ZAB2</accession>
<dbReference type="Proteomes" id="UP000006050">
    <property type="component" value="Chromosome"/>
</dbReference>
<dbReference type="RefSeq" id="WP_014774114.1">
    <property type="nucleotide sequence ID" value="NC_018010.1"/>
</dbReference>
<organism evidence="2 3">
    <name type="scientific">Belliella baltica (strain DSM 15883 / CIP 108006 / LMG 21964 / BA134)</name>
    <dbReference type="NCBI Taxonomy" id="866536"/>
    <lineage>
        <taxon>Bacteria</taxon>
        <taxon>Pseudomonadati</taxon>
        <taxon>Bacteroidota</taxon>
        <taxon>Cytophagia</taxon>
        <taxon>Cytophagales</taxon>
        <taxon>Cyclobacteriaceae</taxon>
        <taxon>Belliella</taxon>
    </lineage>
</organism>
<dbReference type="eggNOG" id="ENOG5032ZY9">
    <property type="taxonomic scope" value="Bacteria"/>
</dbReference>
<feature type="chain" id="PRO_5003683526" description="Lipocalin-like domain-containing protein" evidence="1">
    <location>
        <begin position="18"/>
        <end position="150"/>
    </location>
</feature>
<dbReference type="KEGG" id="bbd:Belba_3690"/>
<dbReference type="STRING" id="866536.Belba_3690"/>
<dbReference type="PROSITE" id="PS51257">
    <property type="entry name" value="PROKAR_LIPOPROTEIN"/>
    <property type="match status" value="1"/>
</dbReference>
<protein>
    <recommendedName>
        <fullName evidence="4">Lipocalin-like domain-containing protein</fullName>
    </recommendedName>
</protein>
<gene>
    <name evidence="2" type="ordered locus">Belba_3690</name>
</gene>
<keyword evidence="3" id="KW-1185">Reference proteome</keyword>
<sequence length="150" mass="17092">MKIKFSLLLIFVATLFACNQDEKDPYFNILGYWEIAAVTNSWTGEVTSGDQLNFSERYIFNDDSTFIKFSNKNHKYGQLYEEPAQALGTYEMKLIEDSSNVFELKLTFETNMGMAVSCGGDTEYLVLTKENKLMNTGWAACDGPSFTYQK</sequence>
<evidence type="ECO:0000256" key="1">
    <source>
        <dbReference type="SAM" id="SignalP"/>
    </source>
</evidence>
<dbReference type="AlphaFoldDB" id="I3ZAB2"/>
<reference evidence="3" key="1">
    <citation type="submission" date="2012-06" db="EMBL/GenBank/DDBJ databases">
        <title>The complete genome of Belliella baltica DSM 15883.</title>
        <authorList>
            <person name="Lucas S."/>
            <person name="Copeland A."/>
            <person name="Lapidus A."/>
            <person name="Goodwin L."/>
            <person name="Pitluck S."/>
            <person name="Peters L."/>
            <person name="Mikhailova N."/>
            <person name="Davenport K."/>
            <person name="Kyrpides N."/>
            <person name="Mavromatis K."/>
            <person name="Pagani I."/>
            <person name="Ivanova N."/>
            <person name="Ovchinnikova G."/>
            <person name="Zeytun A."/>
            <person name="Detter J.C."/>
            <person name="Han C."/>
            <person name="Land M."/>
            <person name="Hauser L."/>
            <person name="Markowitz V."/>
            <person name="Cheng J.-F."/>
            <person name="Hugenholtz P."/>
            <person name="Woyke T."/>
            <person name="Wu D."/>
            <person name="Tindall B."/>
            <person name="Pomrenke H."/>
            <person name="Brambilla E."/>
            <person name="Klenk H.-P."/>
            <person name="Eisen J.A."/>
        </authorList>
    </citation>
    <scope>NUCLEOTIDE SEQUENCE [LARGE SCALE GENOMIC DNA]</scope>
    <source>
        <strain evidence="3">DSM 15883 / CIP 108006 / LMG 21964 / BA134</strain>
    </source>
</reference>
<evidence type="ECO:0008006" key="4">
    <source>
        <dbReference type="Google" id="ProtNLM"/>
    </source>
</evidence>
<feature type="signal peptide" evidence="1">
    <location>
        <begin position="1"/>
        <end position="17"/>
    </location>
</feature>
<keyword evidence="1" id="KW-0732">Signal</keyword>
<evidence type="ECO:0000313" key="2">
    <source>
        <dbReference type="EMBL" id="AFL86180.1"/>
    </source>
</evidence>
<proteinExistence type="predicted"/>
<dbReference type="OrthoDB" id="882993at2"/>
<name>I3ZAB2_BELBD</name>
<dbReference type="HOGENOM" id="CLU_146620_0_0_10"/>
<evidence type="ECO:0000313" key="3">
    <source>
        <dbReference type="Proteomes" id="UP000006050"/>
    </source>
</evidence>